<dbReference type="GO" id="GO:0019877">
    <property type="term" value="P:diaminopimelate biosynthetic process"/>
    <property type="evidence" value="ECO:0007669"/>
    <property type="project" value="UniProtKB-UniRule"/>
</dbReference>
<comment type="similarity">
    <text evidence="3 12 13">Belongs to the DapA family.</text>
</comment>
<dbReference type="GO" id="GO:0005829">
    <property type="term" value="C:cytosol"/>
    <property type="evidence" value="ECO:0007669"/>
    <property type="project" value="TreeGrafter"/>
</dbReference>
<keyword evidence="7 12" id="KW-0220">Diaminopimelate biosynthesis</keyword>
<comment type="pathway">
    <text evidence="2 12">Amino-acid biosynthesis; L-lysine biosynthesis via DAP pathway; (S)-tetrahydrodipicolinate from L-aspartate: step 3/4.</text>
</comment>
<reference evidence="16" key="1">
    <citation type="submission" date="2020-10" db="EMBL/GenBank/DDBJ databases">
        <authorList>
            <person name="Gilroy R."/>
        </authorList>
    </citation>
    <scope>NUCLEOTIDE SEQUENCE</scope>
    <source>
        <strain evidence="16">13361</strain>
    </source>
</reference>
<sequence>MKECVFRGIATAMVTPMTSTGVDYEALGRFIEFQIDSGVNALVAVGTTGESATLSPQERKEVIRFTVDKVAGRVPVIAGTGTNNTQHVIEFTHSACADGADAVLVVTPYYNKATQNGLYTHYSLIADASEKPVILYNVPSRTGCNLLPDTVARLAEHPNIAAIKEASGSMAQVVELISKCQDKITVYSGEDGITIPMMAMGGQGCISVASNVAPRLMVEMTRRFFDGDVAGAAKLQCQLLPLMNALFSEVNPIPAKAAVSALGFGEDRVRLPLTPMEPAHREVLYARMKELGVLA</sequence>
<keyword evidence="8 12" id="KW-0457">Lysine biosynthesis</keyword>
<evidence type="ECO:0000256" key="6">
    <source>
        <dbReference type="ARBA" id="ARBA00022605"/>
    </source>
</evidence>
<gene>
    <name evidence="12" type="primary">dapA</name>
    <name evidence="16" type="ORF">IAB74_03330</name>
</gene>
<evidence type="ECO:0000256" key="4">
    <source>
        <dbReference type="ARBA" id="ARBA00012086"/>
    </source>
</evidence>
<evidence type="ECO:0000256" key="9">
    <source>
        <dbReference type="ARBA" id="ARBA00023239"/>
    </source>
</evidence>
<evidence type="ECO:0000256" key="5">
    <source>
        <dbReference type="ARBA" id="ARBA00022490"/>
    </source>
</evidence>
<dbReference type="PANTHER" id="PTHR12128:SF66">
    <property type="entry name" value="4-HYDROXY-2-OXOGLUTARATE ALDOLASE, MITOCHONDRIAL"/>
    <property type="match status" value="1"/>
</dbReference>
<comment type="subunit">
    <text evidence="12">Homotetramer; dimer of dimers.</text>
</comment>
<evidence type="ECO:0000256" key="8">
    <source>
        <dbReference type="ARBA" id="ARBA00023154"/>
    </source>
</evidence>
<keyword evidence="5 12" id="KW-0963">Cytoplasm</keyword>
<comment type="catalytic activity">
    <reaction evidence="11 12">
        <text>L-aspartate 4-semialdehyde + pyruvate = (2S,4S)-4-hydroxy-2,3,4,5-tetrahydrodipicolinate + H2O + H(+)</text>
        <dbReference type="Rhea" id="RHEA:34171"/>
        <dbReference type="ChEBI" id="CHEBI:15361"/>
        <dbReference type="ChEBI" id="CHEBI:15377"/>
        <dbReference type="ChEBI" id="CHEBI:15378"/>
        <dbReference type="ChEBI" id="CHEBI:67139"/>
        <dbReference type="ChEBI" id="CHEBI:537519"/>
        <dbReference type="EC" id="4.3.3.7"/>
    </reaction>
</comment>
<evidence type="ECO:0000256" key="2">
    <source>
        <dbReference type="ARBA" id="ARBA00005120"/>
    </source>
</evidence>
<dbReference type="NCBIfam" id="TIGR00674">
    <property type="entry name" value="dapA"/>
    <property type="match status" value="1"/>
</dbReference>
<dbReference type="SMART" id="SM01130">
    <property type="entry name" value="DHDPS"/>
    <property type="match status" value="1"/>
</dbReference>
<name>A0A9D0Z1X0_9FIRM</name>
<dbReference type="Pfam" id="PF00701">
    <property type="entry name" value="DHDPS"/>
    <property type="match status" value="1"/>
</dbReference>
<evidence type="ECO:0000256" key="10">
    <source>
        <dbReference type="ARBA" id="ARBA00023270"/>
    </source>
</evidence>
<comment type="caution">
    <text evidence="16">The sequence shown here is derived from an EMBL/GenBank/DDBJ whole genome shotgun (WGS) entry which is preliminary data.</text>
</comment>
<feature type="active site" description="Schiff-base intermediate with substrate" evidence="12 14">
    <location>
        <position position="164"/>
    </location>
</feature>
<reference evidence="16" key="2">
    <citation type="journal article" date="2021" name="PeerJ">
        <title>Extensive microbial diversity within the chicken gut microbiome revealed by metagenomics and culture.</title>
        <authorList>
            <person name="Gilroy R."/>
            <person name="Ravi A."/>
            <person name="Getino M."/>
            <person name="Pursley I."/>
            <person name="Horton D.L."/>
            <person name="Alikhan N.F."/>
            <person name="Baker D."/>
            <person name="Gharbi K."/>
            <person name="Hall N."/>
            <person name="Watson M."/>
            <person name="Adriaenssens E.M."/>
            <person name="Foster-Nyarko E."/>
            <person name="Jarju S."/>
            <person name="Secka A."/>
            <person name="Antonio M."/>
            <person name="Oren A."/>
            <person name="Chaudhuri R.R."/>
            <person name="La Ragione R."/>
            <person name="Hildebrand F."/>
            <person name="Pallen M.J."/>
        </authorList>
    </citation>
    <scope>NUCLEOTIDE SEQUENCE</scope>
    <source>
        <strain evidence="16">13361</strain>
    </source>
</reference>
<dbReference type="GO" id="GO:0009089">
    <property type="term" value="P:lysine biosynthetic process via diaminopimelate"/>
    <property type="evidence" value="ECO:0007669"/>
    <property type="project" value="UniProtKB-UniRule"/>
</dbReference>
<feature type="site" description="Part of a proton relay during catalysis" evidence="12">
    <location>
        <position position="110"/>
    </location>
</feature>
<protein>
    <recommendedName>
        <fullName evidence="4 12">4-hydroxy-tetrahydrodipicolinate synthase</fullName>
        <shortName evidence="12">HTPA synthase</shortName>
        <ecNumber evidence="4 12">4.3.3.7</ecNumber>
    </recommendedName>
</protein>
<feature type="active site" description="Proton donor/acceptor" evidence="12 14">
    <location>
        <position position="136"/>
    </location>
</feature>
<dbReference type="InterPro" id="IPR020625">
    <property type="entry name" value="Schiff_base-form_aldolases_AS"/>
</dbReference>
<dbReference type="InterPro" id="IPR013785">
    <property type="entry name" value="Aldolase_TIM"/>
</dbReference>
<dbReference type="EMBL" id="DVFK01000049">
    <property type="protein sequence ID" value="HIQ67527.1"/>
    <property type="molecule type" value="Genomic_DNA"/>
</dbReference>
<dbReference type="InterPro" id="IPR002220">
    <property type="entry name" value="DapA-like"/>
</dbReference>
<dbReference type="PROSITE" id="PS00665">
    <property type="entry name" value="DHDPS_1"/>
    <property type="match status" value="1"/>
</dbReference>
<dbReference type="EC" id="4.3.3.7" evidence="4 12"/>
<feature type="binding site" evidence="12 15">
    <location>
        <position position="48"/>
    </location>
    <ligand>
        <name>pyruvate</name>
        <dbReference type="ChEBI" id="CHEBI:15361"/>
    </ligand>
</feature>
<comment type="function">
    <text evidence="1 12">Catalyzes the condensation of (S)-aspartate-beta-semialdehyde [(S)-ASA] and pyruvate to 4-hydroxy-tetrahydrodipicolinate (HTPA).</text>
</comment>
<evidence type="ECO:0000256" key="11">
    <source>
        <dbReference type="ARBA" id="ARBA00047836"/>
    </source>
</evidence>
<feature type="binding site" evidence="12 15">
    <location>
        <position position="206"/>
    </location>
    <ligand>
        <name>pyruvate</name>
        <dbReference type="ChEBI" id="CHEBI:15361"/>
    </ligand>
</feature>
<accession>A0A9D0Z1X0</accession>
<dbReference type="PRINTS" id="PR00146">
    <property type="entry name" value="DHPICSNTHASE"/>
</dbReference>
<dbReference type="PROSITE" id="PS00666">
    <property type="entry name" value="DHDPS_2"/>
    <property type="match status" value="1"/>
</dbReference>
<evidence type="ECO:0000313" key="16">
    <source>
        <dbReference type="EMBL" id="HIQ67527.1"/>
    </source>
</evidence>
<feature type="site" description="Part of a proton relay during catalysis" evidence="12">
    <location>
        <position position="47"/>
    </location>
</feature>
<dbReference type="InterPro" id="IPR020624">
    <property type="entry name" value="Schiff_base-form_aldolases_CS"/>
</dbReference>
<dbReference type="GO" id="GO:0008840">
    <property type="term" value="F:4-hydroxy-tetrahydrodipicolinate synthase activity"/>
    <property type="evidence" value="ECO:0007669"/>
    <property type="project" value="UniProtKB-UniRule"/>
</dbReference>
<dbReference type="CDD" id="cd00950">
    <property type="entry name" value="DHDPS"/>
    <property type="match status" value="1"/>
</dbReference>
<dbReference type="SUPFAM" id="SSF51569">
    <property type="entry name" value="Aldolase"/>
    <property type="match status" value="1"/>
</dbReference>
<evidence type="ECO:0000256" key="3">
    <source>
        <dbReference type="ARBA" id="ARBA00007592"/>
    </source>
</evidence>
<evidence type="ECO:0000313" key="17">
    <source>
        <dbReference type="Proteomes" id="UP000886796"/>
    </source>
</evidence>
<proteinExistence type="inferred from homology"/>
<keyword evidence="10 12" id="KW-0704">Schiff base</keyword>
<dbReference type="PIRSF" id="PIRSF001365">
    <property type="entry name" value="DHDPS"/>
    <property type="match status" value="1"/>
</dbReference>
<dbReference type="PANTHER" id="PTHR12128">
    <property type="entry name" value="DIHYDRODIPICOLINATE SYNTHASE"/>
    <property type="match status" value="1"/>
</dbReference>
<evidence type="ECO:0000256" key="7">
    <source>
        <dbReference type="ARBA" id="ARBA00022915"/>
    </source>
</evidence>
<dbReference type="Gene3D" id="3.20.20.70">
    <property type="entry name" value="Aldolase class I"/>
    <property type="match status" value="1"/>
</dbReference>
<evidence type="ECO:0000256" key="1">
    <source>
        <dbReference type="ARBA" id="ARBA00003294"/>
    </source>
</evidence>
<keyword evidence="9 12" id="KW-0456">Lyase</keyword>
<dbReference type="Proteomes" id="UP000886796">
    <property type="component" value="Unassembled WGS sequence"/>
</dbReference>
<dbReference type="InterPro" id="IPR005263">
    <property type="entry name" value="DapA"/>
</dbReference>
<evidence type="ECO:0000256" key="15">
    <source>
        <dbReference type="PIRSR" id="PIRSR001365-2"/>
    </source>
</evidence>
<comment type="subcellular location">
    <subcellularLocation>
        <location evidence="12">Cytoplasm</location>
    </subcellularLocation>
</comment>
<keyword evidence="6 12" id="KW-0028">Amino-acid biosynthesis</keyword>
<organism evidence="16 17">
    <name type="scientific">Candidatus Faecousia excrementigallinarum</name>
    <dbReference type="NCBI Taxonomy" id="2840806"/>
    <lineage>
        <taxon>Bacteria</taxon>
        <taxon>Bacillati</taxon>
        <taxon>Bacillota</taxon>
        <taxon>Clostridia</taxon>
        <taxon>Eubacteriales</taxon>
        <taxon>Oscillospiraceae</taxon>
        <taxon>Faecousia</taxon>
    </lineage>
</organism>
<dbReference type="HAMAP" id="MF_00418">
    <property type="entry name" value="DapA"/>
    <property type="match status" value="1"/>
</dbReference>
<dbReference type="AlphaFoldDB" id="A0A9D0Z1X0"/>
<evidence type="ECO:0000256" key="13">
    <source>
        <dbReference type="PIRNR" id="PIRNR001365"/>
    </source>
</evidence>
<evidence type="ECO:0000256" key="12">
    <source>
        <dbReference type="HAMAP-Rule" id="MF_00418"/>
    </source>
</evidence>
<comment type="caution">
    <text evidence="12">Was originally thought to be a dihydrodipicolinate synthase (DHDPS), catalyzing the condensation of (S)-aspartate-beta-semialdehyde [(S)-ASA] and pyruvate to dihydrodipicolinate (DHDP). However, it was shown in E.coli that the product of the enzymatic reaction is not dihydrodipicolinate but in fact (4S)-4-hydroxy-2,3,4,5-tetrahydro-(2S)-dipicolinic acid (HTPA), and that the consecutive dehydration reaction leading to DHDP is not spontaneous but catalyzed by DapB.</text>
</comment>
<evidence type="ECO:0000256" key="14">
    <source>
        <dbReference type="PIRSR" id="PIRSR001365-1"/>
    </source>
</evidence>